<comment type="caution">
    <text evidence="2">The sequence shown here is derived from an EMBL/GenBank/DDBJ whole genome shotgun (WGS) entry which is preliminary data.</text>
</comment>
<evidence type="ECO:0000313" key="2">
    <source>
        <dbReference type="EMBL" id="ETO17822.1"/>
    </source>
</evidence>
<reference evidence="2 3" key="1">
    <citation type="journal article" date="2013" name="Curr. Biol.">
        <title>The Genome of the Foraminiferan Reticulomyxa filosa.</title>
        <authorList>
            <person name="Glockner G."/>
            <person name="Hulsmann N."/>
            <person name="Schleicher M."/>
            <person name="Noegel A.A."/>
            <person name="Eichinger L."/>
            <person name="Gallinger C."/>
            <person name="Pawlowski J."/>
            <person name="Sierra R."/>
            <person name="Euteneuer U."/>
            <person name="Pillet L."/>
            <person name="Moustafa A."/>
            <person name="Platzer M."/>
            <person name="Groth M."/>
            <person name="Szafranski K."/>
            <person name="Schliwa M."/>
        </authorList>
    </citation>
    <scope>NUCLEOTIDE SEQUENCE [LARGE SCALE GENOMIC DNA]</scope>
</reference>
<proteinExistence type="predicted"/>
<keyword evidence="1" id="KW-1133">Transmembrane helix</keyword>
<evidence type="ECO:0000256" key="1">
    <source>
        <dbReference type="SAM" id="Phobius"/>
    </source>
</evidence>
<dbReference type="EMBL" id="ASPP01015935">
    <property type="protein sequence ID" value="ETO17822.1"/>
    <property type="molecule type" value="Genomic_DNA"/>
</dbReference>
<keyword evidence="1" id="KW-0812">Transmembrane</keyword>
<name>X6MWG0_RETFI</name>
<keyword evidence="1" id="KW-0472">Membrane</keyword>
<accession>X6MWG0</accession>
<organism evidence="2 3">
    <name type="scientific">Reticulomyxa filosa</name>
    <dbReference type="NCBI Taxonomy" id="46433"/>
    <lineage>
        <taxon>Eukaryota</taxon>
        <taxon>Sar</taxon>
        <taxon>Rhizaria</taxon>
        <taxon>Retaria</taxon>
        <taxon>Foraminifera</taxon>
        <taxon>Monothalamids</taxon>
        <taxon>Reticulomyxidae</taxon>
        <taxon>Reticulomyxa</taxon>
    </lineage>
</organism>
<gene>
    <name evidence="2" type="ORF">RFI_19487</name>
</gene>
<evidence type="ECO:0008006" key="4">
    <source>
        <dbReference type="Google" id="ProtNLM"/>
    </source>
</evidence>
<sequence>MCTYIYVYVYISKEKFNYHIWSKILRRYVDPCNGKVNFEALYRHKEKVDEFIACLSVFGPNSTPHAFTTMYDRMAYYINAYNALVIFAILEFWPINSILDIRTGFLCLSSVDPLHCHRGSVMADNPLTYLQSCKHHSHKSKRNNNNNNNNGIYDNTLLYDYCSMTKHAQQQGRQRQRRATKKPRLRAGDTIGRYRYEQERMVTVIKMVMDKWK</sequence>
<keyword evidence="3" id="KW-1185">Reference proteome</keyword>
<dbReference type="AlphaFoldDB" id="X6MWG0"/>
<evidence type="ECO:0000313" key="3">
    <source>
        <dbReference type="Proteomes" id="UP000023152"/>
    </source>
</evidence>
<feature type="transmembrane region" description="Helical" evidence="1">
    <location>
        <begin position="74"/>
        <end position="93"/>
    </location>
</feature>
<protein>
    <recommendedName>
        <fullName evidence="4">DUF547 domain-containing protein</fullName>
    </recommendedName>
</protein>
<dbReference type="Proteomes" id="UP000023152">
    <property type="component" value="Unassembled WGS sequence"/>
</dbReference>